<keyword evidence="2" id="KW-1185">Reference proteome</keyword>
<reference evidence="1 2" key="1">
    <citation type="submission" date="2020-03" db="EMBL/GenBank/DDBJ databases">
        <title>Hydrogenophaga sp. nov. isolated from cyanobacterial mat.</title>
        <authorList>
            <person name="Thorat V."/>
            <person name="Kirdat K."/>
            <person name="Tiwarekar B."/>
            <person name="Costa E.D."/>
            <person name="Yadav A."/>
        </authorList>
    </citation>
    <scope>NUCLEOTIDE SEQUENCE [LARGE SCALE GENOMIC DNA]</scope>
    <source>
        <strain evidence="1 2">BA0156</strain>
    </source>
</reference>
<dbReference type="Pfam" id="PF18143">
    <property type="entry name" value="HAD_SAK_2"/>
    <property type="match status" value="1"/>
</dbReference>
<dbReference type="KEGG" id="hcz:G9Q37_13850"/>
<dbReference type="Proteomes" id="UP000503162">
    <property type="component" value="Chromosome"/>
</dbReference>
<dbReference type="AlphaFoldDB" id="A0A6G8IJF9"/>
<dbReference type="EMBL" id="CP049989">
    <property type="protein sequence ID" value="QIM53155.1"/>
    <property type="molecule type" value="Genomic_DNA"/>
</dbReference>
<protein>
    <submittedName>
        <fullName evidence="1">Uncharacterized protein</fullName>
    </submittedName>
</protein>
<proteinExistence type="predicted"/>
<gene>
    <name evidence="1" type="ORF">G9Q37_13850</name>
</gene>
<name>A0A6G8IJF9_9BURK</name>
<accession>A0A6G8IJF9</accession>
<evidence type="ECO:0000313" key="1">
    <source>
        <dbReference type="EMBL" id="QIM53155.1"/>
    </source>
</evidence>
<evidence type="ECO:0000313" key="2">
    <source>
        <dbReference type="Proteomes" id="UP000503162"/>
    </source>
</evidence>
<sequence>MSPTSTPSSVHVPRRADFLLYLDLDGVVQHEAVVWHPRRGIHVSSVLAPGHTLFEWVPLLVTALEPFPEVRIVLSSSWCIRPGYGRTLKRLPETLRRRFIGGTFHRRVHGADTWLQASFQNIPRGMQVWADVQRRRPRQWLALDDDVEGWPPWAQENLIACDGSTGLSSAPVLEEFSAKLKRCAAALHM</sequence>
<dbReference type="RefSeq" id="WP_166227954.1">
    <property type="nucleotide sequence ID" value="NZ_CP049989.1"/>
</dbReference>
<organism evidence="1 2">
    <name type="scientific">Hydrogenophaga crocea</name>
    <dbReference type="NCBI Taxonomy" id="2716225"/>
    <lineage>
        <taxon>Bacteria</taxon>
        <taxon>Pseudomonadati</taxon>
        <taxon>Pseudomonadota</taxon>
        <taxon>Betaproteobacteria</taxon>
        <taxon>Burkholderiales</taxon>
        <taxon>Comamonadaceae</taxon>
        <taxon>Hydrogenophaga</taxon>
    </lineage>
</organism>